<dbReference type="Proteomes" id="UP000221961">
    <property type="component" value="Plasmid p_NC_YFY_NT001"/>
</dbReference>
<accession>A0A291RZ04</accession>
<dbReference type="AlphaFoldDB" id="A0A291RZ04"/>
<dbReference type="EMBL" id="CP023779">
    <property type="protein sequence ID" value="ATL72539.1"/>
    <property type="molecule type" value="Genomic_DNA"/>
</dbReference>
<protein>
    <submittedName>
        <fullName evidence="2">Uncharacterized protein</fullName>
    </submittedName>
</protein>
<sequence length="229" mass="21968">MAAPAAPPASAPGMPSAAAPIAAPAAAPIAVPATPEVTVPTTGTGTTVPTAAPAIPPIVPPINPPPTAPTTASGTPTVVAPTAKPETPPSTMAADIRSARSALMPVDCMNALVPRCMSAIWPLIFHAASTGTQSGRGIVASPRPSLSGAGGTITFGGATGSGACRLGRSCVKLGAGAGRVCDPPLPPLEWLGGLRYSLGAYVGGSGIRSPTGECCSGRGGGVGAVDTPG</sequence>
<proteinExistence type="predicted"/>
<feature type="compositionally biased region" description="Low complexity" evidence="1">
    <location>
        <begin position="69"/>
        <end position="83"/>
    </location>
</feature>
<name>A0A291RZ04_9NOCA</name>
<gene>
    <name evidence="2" type="ORF">CRH09_39915</name>
</gene>
<evidence type="ECO:0000256" key="1">
    <source>
        <dbReference type="SAM" id="MobiDB-lite"/>
    </source>
</evidence>
<dbReference type="KEGG" id="ntp:CRH09_39915"/>
<keyword evidence="2" id="KW-0614">Plasmid</keyword>
<evidence type="ECO:0000313" key="2">
    <source>
        <dbReference type="EMBL" id="ATL72539.1"/>
    </source>
</evidence>
<feature type="region of interest" description="Disordered" evidence="1">
    <location>
        <begin position="63"/>
        <end position="91"/>
    </location>
</feature>
<reference evidence="2 3" key="1">
    <citation type="submission" date="2017-10" db="EMBL/GenBank/DDBJ databases">
        <title>Comparative genomics between pathogenic Norcardia.</title>
        <authorList>
            <person name="Zeng L."/>
        </authorList>
    </citation>
    <scope>NUCLEOTIDE SEQUENCE [LARGE SCALE GENOMIC DNA]</scope>
    <source>
        <strain evidence="2 3">NC_YFY_NT001</strain>
        <plasmid evidence="3">Plasmid p_nc_yfy_nt001</plasmid>
    </source>
</reference>
<geneLocation type="plasmid" evidence="3">
    <name>p_nc_yfy_nt001</name>
</geneLocation>
<evidence type="ECO:0000313" key="3">
    <source>
        <dbReference type="Proteomes" id="UP000221961"/>
    </source>
</evidence>
<organism evidence="2 3">
    <name type="scientific">Nocardia terpenica</name>
    <dbReference type="NCBI Taxonomy" id="455432"/>
    <lineage>
        <taxon>Bacteria</taxon>
        <taxon>Bacillati</taxon>
        <taxon>Actinomycetota</taxon>
        <taxon>Actinomycetes</taxon>
        <taxon>Mycobacteriales</taxon>
        <taxon>Nocardiaceae</taxon>
        <taxon>Nocardia</taxon>
    </lineage>
</organism>